<keyword evidence="3" id="KW-1185">Reference proteome</keyword>
<dbReference type="Proteomes" id="UP001190926">
    <property type="component" value="Unassembled WGS sequence"/>
</dbReference>
<dbReference type="AlphaFoldDB" id="A0AAD4PG43"/>
<evidence type="ECO:0000256" key="1">
    <source>
        <dbReference type="SAM" id="MobiDB-lite"/>
    </source>
</evidence>
<organism evidence="2 3">
    <name type="scientific">Perilla frutescens var. hirtella</name>
    <name type="common">Perilla citriodora</name>
    <name type="synonym">Perilla setoyensis</name>
    <dbReference type="NCBI Taxonomy" id="608512"/>
    <lineage>
        <taxon>Eukaryota</taxon>
        <taxon>Viridiplantae</taxon>
        <taxon>Streptophyta</taxon>
        <taxon>Embryophyta</taxon>
        <taxon>Tracheophyta</taxon>
        <taxon>Spermatophyta</taxon>
        <taxon>Magnoliopsida</taxon>
        <taxon>eudicotyledons</taxon>
        <taxon>Gunneridae</taxon>
        <taxon>Pentapetalae</taxon>
        <taxon>asterids</taxon>
        <taxon>lamiids</taxon>
        <taxon>Lamiales</taxon>
        <taxon>Lamiaceae</taxon>
        <taxon>Nepetoideae</taxon>
        <taxon>Elsholtzieae</taxon>
        <taxon>Perilla</taxon>
    </lineage>
</organism>
<evidence type="ECO:0000313" key="2">
    <source>
        <dbReference type="EMBL" id="KAH6837941.1"/>
    </source>
</evidence>
<evidence type="ECO:0000313" key="3">
    <source>
        <dbReference type="Proteomes" id="UP001190926"/>
    </source>
</evidence>
<sequence>MEEGEDKWRARVRIGVSKKCKYNGRIHEECAEMGIKIRHPVDSQHTLIQYEYSSFRVPVQSVKVIYVGAFVTNVQSAPQREKERTYLQGVSAPRLQRGQGCLRQRRRRRGQQVASLVAAARLQRSGSFAVRRRRERRERGRSRGDGRGRFTAAARAWRRGFHRGDRGGGVQIRAASVLAEKKGRGIEKN</sequence>
<reference evidence="2 3" key="1">
    <citation type="journal article" date="2021" name="Nat. Commun.">
        <title>Incipient diploidization of the medicinal plant Perilla within 10,000 years.</title>
        <authorList>
            <person name="Zhang Y."/>
            <person name="Shen Q."/>
            <person name="Leng L."/>
            <person name="Zhang D."/>
            <person name="Chen S."/>
            <person name="Shi Y."/>
            <person name="Ning Z."/>
            <person name="Chen S."/>
        </authorList>
    </citation>
    <scope>NUCLEOTIDE SEQUENCE [LARGE SCALE GENOMIC DNA]</scope>
    <source>
        <strain evidence="3">cv. PC099</strain>
    </source>
</reference>
<gene>
    <name evidence="2" type="ORF">C2S53_000410</name>
</gene>
<proteinExistence type="predicted"/>
<accession>A0AAD4PG43</accession>
<feature type="compositionally biased region" description="Basic and acidic residues" evidence="1">
    <location>
        <begin position="137"/>
        <end position="148"/>
    </location>
</feature>
<dbReference type="EMBL" id="SDAM02000004">
    <property type="protein sequence ID" value="KAH6837941.1"/>
    <property type="molecule type" value="Genomic_DNA"/>
</dbReference>
<protein>
    <submittedName>
        <fullName evidence="2">Uncharacterized protein</fullName>
    </submittedName>
</protein>
<feature type="region of interest" description="Disordered" evidence="1">
    <location>
        <begin position="128"/>
        <end position="149"/>
    </location>
</feature>
<comment type="caution">
    <text evidence="2">The sequence shown here is derived from an EMBL/GenBank/DDBJ whole genome shotgun (WGS) entry which is preliminary data.</text>
</comment>
<name>A0AAD4PG43_PERFH</name>